<dbReference type="Gene3D" id="3.40.50.300">
    <property type="entry name" value="P-loop containing nucleotide triphosphate hydrolases"/>
    <property type="match status" value="1"/>
</dbReference>
<dbReference type="RefSeq" id="WP_091545683.1">
    <property type="nucleotide sequence ID" value="NZ_FONY01000020.1"/>
</dbReference>
<reference evidence="2 3" key="1">
    <citation type="submission" date="2016-10" db="EMBL/GenBank/DDBJ databases">
        <authorList>
            <person name="de Groot N.N."/>
        </authorList>
    </citation>
    <scope>NUCLEOTIDE SEQUENCE [LARGE SCALE GENOMIC DNA]</scope>
    <source>
        <strain>GEY</strain>
        <strain evidence="3">DSM 9560</strain>
    </source>
</reference>
<keyword evidence="3" id="KW-1185">Reference proteome</keyword>
<dbReference type="EMBL" id="FONY01000020">
    <property type="protein sequence ID" value="SFF21876.1"/>
    <property type="molecule type" value="Genomic_DNA"/>
</dbReference>
<dbReference type="STRING" id="1003.SAMN04488541_102079"/>
<proteinExistence type="predicted"/>
<dbReference type="InterPro" id="IPR027417">
    <property type="entry name" value="P-loop_NTPase"/>
</dbReference>
<evidence type="ECO:0000313" key="2">
    <source>
        <dbReference type="EMBL" id="SFF21876.1"/>
    </source>
</evidence>
<gene>
    <name evidence="2" type="ORF">SAMN04488541_102079</name>
</gene>
<accession>A0A1I2GZ67</accession>
<sequence length="457" mass="53417">MERILIKNFKAIINKNEVEIPIKNLNIFIGEQASGKSTIAKLIYFFKTIREEILSEVLNNSQLANNNFTNEISKRVGRYFVYLFGSSRHLANFEVKYYFANDRWIKIEKNWNSGNVRVSFDYNLQNSLQRKIISISTEYHRIANQFDDLSRRERERVVNGLANYLKGREAFQNPHHHLYMPASRNMTVILESHLTDIYARLENIAASLDLNDNNNFNSDNELLLLKFMQYVRNMKSKFKKGRGFKGLIEEARDFQINFNEILLAEIIKKIEELIKGKYNFDEYGEKIQFSNSINDYVYLPDASSGQQEIIRPFQDIFLSILYDDTVFRVYEEPESHLFPLGQKGYIELIAMLINANPQNQIVIPTHSPYILTALDNLIKAKHIAKQQPEQEEEVNQIVPRSQWLDLEQIGVYALKDGEIYDSLDRERQGLQSEVLDDTTEKMSATFDQLLNLQYQSA</sequence>
<dbReference type="AlphaFoldDB" id="A0A1I2GZ67"/>
<protein>
    <submittedName>
        <fullName evidence="2">Predicted ATPase</fullName>
    </submittedName>
</protein>
<organism evidence="2 3">
    <name type="scientific">Thermoflexibacter ruber</name>
    <dbReference type="NCBI Taxonomy" id="1003"/>
    <lineage>
        <taxon>Bacteria</taxon>
        <taxon>Pseudomonadati</taxon>
        <taxon>Bacteroidota</taxon>
        <taxon>Cytophagia</taxon>
        <taxon>Cytophagales</taxon>
        <taxon>Thermoflexibacteraceae</taxon>
        <taxon>Thermoflexibacter</taxon>
    </lineage>
</organism>
<dbReference type="Pfam" id="PF13175">
    <property type="entry name" value="AAA_15"/>
    <property type="match status" value="1"/>
</dbReference>
<evidence type="ECO:0000259" key="1">
    <source>
        <dbReference type="Pfam" id="PF13175"/>
    </source>
</evidence>
<name>A0A1I2GZ67_9BACT</name>
<dbReference type="PANTHER" id="PTHR43581:SF2">
    <property type="entry name" value="EXCINUCLEASE ATPASE SUBUNIT"/>
    <property type="match status" value="1"/>
</dbReference>
<dbReference type="InterPro" id="IPR051396">
    <property type="entry name" value="Bact_Antivir_Def_Nuclease"/>
</dbReference>
<dbReference type="InterPro" id="IPR041685">
    <property type="entry name" value="AAA_GajA/Old/RecF-like"/>
</dbReference>
<dbReference type="SUPFAM" id="SSF52540">
    <property type="entry name" value="P-loop containing nucleoside triphosphate hydrolases"/>
    <property type="match status" value="1"/>
</dbReference>
<evidence type="ECO:0000313" key="3">
    <source>
        <dbReference type="Proteomes" id="UP000199513"/>
    </source>
</evidence>
<dbReference type="PANTHER" id="PTHR43581">
    <property type="entry name" value="ATP/GTP PHOSPHATASE"/>
    <property type="match status" value="1"/>
</dbReference>
<dbReference type="Proteomes" id="UP000199513">
    <property type="component" value="Unassembled WGS sequence"/>
</dbReference>
<dbReference type="OrthoDB" id="1098190at2"/>
<feature type="domain" description="Endonuclease GajA/Old nuclease/RecF-like AAA" evidence="1">
    <location>
        <begin position="2"/>
        <end position="370"/>
    </location>
</feature>